<evidence type="ECO:0000256" key="2">
    <source>
        <dbReference type="SAM" id="Phobius"/>
    </source>
</evidence>
<dbReference type="RefSeq" id="WP_271087476.1">
    <property type="nucleotide sequence ID" value="NZ_JAPJZH010000001.1"/>
</dbReference>
<keyword evidence="2" id="KW-1133">Transmembrane helix</keyword>
<keyword evidence="4" id="KW-1185">Reference proteome</keyword>
<feature type="coiled-coil region" evidence="1">
    <location>
        <begin position="43"/>
        <end position="70"/>
    </location>
</feature>
<sequence>MADGIKPSGLPWSTLLGVCTVAASLVAGYATLKSNVSANATDIGEVEESVDRLEQRSADIRERLKAIEVIQQQQNETLRRILRAVEQ</sequence>
<keyword evidence="1" id="KW-0175">Coiled coil</keyword>
<accession>A0ABT4VGY3</accession>
<evidence type="ECO:0000256" key="1">
    <source>
        <dbReference type="SAM" id="Coils"/>
    </source>
</evidence>
<keyword evidence="2" id="KW-0472">Membrane</keyword>
<name>A0ABT4VGY3_9HYPH</name>
<proteinExistence type="predicted"/>
<evidence type="ECO:0000313" key="3">
    <source>
        <dbReference type="EMBL" id="MDA4843959.1"/>
    </source>
</evidence>
<feature type="transmembrane region" description="Helical" evidence="2">
    <location>
        <begin position="12"/>
        <end position="32"/>
    </location>
</feature>
<gene>
    <name evidence="3" type="ORF">OOZ53_01295</name>
</gene>
<organism evidence="3 4">
    <name type="scientific">Hoeflea poritis</name>
    <dbReference type="NCBI Taxonomy" id="2993659"/>
    <lineage>
        <taxon>Bacteria</taxon>
        <taxon>Pseudomonadati</taxon>
        <taxon>Pseudomonadota</taxon>
        <taxon>Alphaproteobacteria</taxon>
        <taxon>Hyphomicrobiales</taxon>
        <taxon>Rhizobiaceae</taxon>
        <taxon>Hoeflea</taxon>
    </lineage>
</organism>
<reference evidence="3" key="1">
    <citation type="submission" date="2022-11" db="EMBL/GenBank/DDBJ databases">
        <title>Hoeflea poritis sp. nov., isolated from scleractinian coral Porites lutea.</title>
        <authorList>
            <person name="Zhang G."/>
            <person name="Wei Q."/>
            <person name="Cai L."/>
        </authorList>
    </citation>
    <scope>NUCLEOTIDE SEQUENCE</scope>
    <source>
        <strain evidence="3">E7-10</strain>
    </source>
</reference>
<comment type="caution">
    <text evidence="3">The sequence shown here is derived from an EMBL/GenBank/DDBJ whole genome shotgun (WGS) entry which is preliminary data.</text>
</comment>
<keyword evidence="2" id="KW-0812">Transmembrane</keyword>
<dbReference type="Proteomes" id="UP001148313">
    <property type="component" value="Unassembled WGS sequence"/>
</dbReference>
<protein>
    <submittedName>
        <fullName evidence="3">Uncharacterized protein</fullName>
    </submittedName>
</protein>
<dbReference type="EMBL" id="JAPJZH010000001">
    <property type="protein sequence ID" value="MDA4843959.1"/>
    <property type="molecule type" value="Genomic_DNA"/>
</dbReference>
<evidence type="ECO:0000313" key="4">
    <source>
        <dbReference type="Proteomes" id="UP001148313"/>
    </source>
</evidence>